<dbReference type="EC" id="1.1.1.95" evidence="2"/>
<evidence type="ECO:0000313" key="9">
    <source>
        <dbReference type="Proteomes" id="UP001295423"/>
    </source>
</evidence>
<dbReference type="EMBL" id="CAKOGP040001981">
    <property type="protein sequence ID" value="CAJ1959212.1"/>
    <property type="molecule type" value="Genomic_DNA"/>
</dbReference>
<dbReference type="PANTHER" id="PTHR42938">
    <property type="entry name" value="FORMATE DEHYDROGENASE 1"/>
    <property type="match status" value="1"/>
</dbReference>
<reference evidence="8" key="1">
    <citation type="submission" date="2023-08" db="EMBL/GenBank/DDBJ databases">
        <authorList>
            <person name="Audoor S."/>
            <person name="Bilcke G."/>
        </authorList>
    </citation>
    <scope>NUCLEOTIDE SEQUENCE</scope>
</reference>
<keyword evidence="9" id="KW-1185">Reference proteome</keyword>
<accession>A0AAD2G0J0</accession>
<evidence type="ECO:0000256" key="6">
    <source>
        <dbReference type="RuleBase" id="RU003719"/>
    </source>
</evidence>
<dbReference type="GO" id="GO:0051287">
    <property type="term" value="F:NAD binding"/>
    <property type="evidence" value="ECO:0007669"/>
    <property type="project" value="InterPro"/>
</dbReference>
<dbReference type="CDD" id="cd12174">
    <property type="entry name" value="PGDH_like_3"/>
    <property type="match status" value="1"/>
</dbReference>
<dbReference type="CDD" id="cd04901">
    <property type="entry name" value="ACT_3PGDH"/>
    <property type="match status" value="1"/>
</dbReference>
<organism evidence="8 9">
    <name type="scientific">Cylindrotheca closterium</name>
    <dbReference type="NCBI Taxonomy" id="2856"/>
    <lineage>
        <taxon>Eukaryota</taxon>
        <taxon>Sar</taxon>
        <taxon>Stramenopiles</taxon>
        <taxon>Ochrophyta</taxon>
        <taxon>Bacillariophyta</taxon>
        <taxon>Bacillariophyceae</taxon>
        <taxon>Bacillariophycidae</taxon>
        <taxon>Bacillariales</taxon>
        <taxon>Bacillariaceae</taxon>
        <taxon>Cylindrotheca</taxon>
    </lineage>
</organism>
<dbReference type="Pfam" id="PF02826">
    <property type="entry name" value="2-Hacid_dh_C"/>
    <property type="match status" value="1"/>
</dbReference>
<dbReference type="Gene3D" id="3.30.70.260">
    <property type="match status" value="1"/>
</dbReference>
<dbReference type="InterPro" id="IPR006140">
    <property type="entry name" value="D-isomer_DH_NAD-bd"/>
</dbReference>
<comment type="catalytic activity">
    <reaction evidence="5">
        <text>(2R)-3-phosphoglycerate + NAD(+) = 3-phosphooxypyruvate + NADH + H(+)</text>
        <dbReference type="Rhea" id="RHEA:12641"/>
        <dbReference type="ChEBI" id="CHEBI:15378"/>
        <dbReference type="ChEBI" id="CHEBI:18110"/>
        <dbReference type="ChEBI" id="CHEBI:57540"/>
        <dbReference type="ChEBI" id="CHEBI:57945"/>
        <dbReference type="ChEBI" id="CHEBI:58272"/>
        <dbReference type="EC" id="1.1.1.95"/>
    </reaction>
</comment>
<dbReference type="Pfam" id="PF00389">
    <property type="entry name" value="2-Hacid_dh"/>
    <property type="match status" value="1"/>
</dbReference>
<evidence type="ECO:0000259" key="7">
    <source>
        <dbReference type="PROSITE" id="PS51671"/>
    </source>
</evidence>
<dbReference type="PROSITE" id="PS00065">
    <property type="entry name" value="D_2_HYDROXYACID_DH_1"/>
    <property type="match status" value="1"/>
</dbReference>
<name>A0AAD2G0J0_9STRA</name>
<dbReference type="InterPro" id="IPR045865">
    <property type="entry name" value="ACT-like_dom_sf"/>
</dbReference>
<dbReference type="Proteomes" id="UP001295423">
    <property type="component" value="Unassembled WGS sequence"/>
</dbReference>
<dbReference type="InterPro" id="IPR006139">
    <property type="entry name" value="D-isomer_2_OHA_DH_cat_dom"/>
</dbReference>
<evidence type="ECO:0000256" key="5">
    <source>
        <dbReference type="ARBA" id="ARBA00048731"/>
    </source>
</evidence>
<protein>
    <recommendedName>
        <fullName evidence="2">phosphoglycerate dehydrogenase</fullName>
        <ecNumber evidence="2">1.1.1.95</ecNumber>
    </recommendedName>
</protein>
<feature type="domain" description="ACT" evidence="7">
    <location>
        <begin position="373"/>
        <end position="449"/>
    </location>
</feature>
<comment type="caution">
    <text evidence="8">The sequence shown here is derived from an EMBL/GenBank/DDBJ whole genome shotgun (WGS) entry which is preliminary data.</text>
</comment>
<dbReference type="InterPro" id="IPR036291">
    <property type="entry name" value="NAD(P)-bd_dom_sf"/>
</dbReference>
<proteinExistence type="inferred from homology"/>
<sequence length="465" mass="50351">MILSKFALKSKQFQQPVRVAMRAFADVEVEHLAGKWATYGDLENYKQGKYQIKTFNKISPVGLSRFPDDEYDIRDQDKEAANAHAILLRSHKLQESDVPQTVRAIARCGAGTNNIPVPRMTELGIPVFNTPGANANAVKELVLCGMLLGSRRIVDGVNHMKSLGEQGLARERVEKDKAMFGGRELKGKTLAVIGLGHIGSMTARDAESLGMKIKGYDPGLSVGSALKLPNTIDLADSMAAAVAGADYISINIPYIKGENGTHGIIGKDVISHFSPDAVLLNFARGELVDSEAMKEFLDSGNGRYVSDFPEDLLWNHENTIILPHLGASTEEAEDAAASMAADTIINFLETGTIVNSVNFPNTSLPDRPEGAVRFTVVNSNVPGVLAKMTEAFAAEKLNILQQINQSRGDIAYNVLDISTEGHDDVLSFKGVQEKITMIDGVVSTRIIYGTPGKGYAKNIEGVYFI</sequence>
<dbReference type="SUPFAM" id="SSF52283">
    <property type="entry name" value="Formate/glycerate dehydrogenase catalytic domain-like"/>
    <property type="match status" value="1"/>
</dbReference>
<evidence type="ECO:0000313" key="8">
    <source>
        <dbReference type="EMBL" id="CAJ1959212.1"/>
    </source>
</evidence>
<dbReference type="AlphaFoldDB" id="A0AAD2G0J0"/>
<evidence type="ECO:0000256" key="4">
    <source>
        <dbReference type="ARBA" id="ARBA00023027"/>
    </source>
</evidence>
<dbReference type="SUPFAM" id="SSF55021">
    <property type="entry name" value="ACT-like"/>
    <property type="match status" value="1"/>
</dbReference>
<keyword evidence="4" id="KW-0520">NAD</keyword>
<comment type="pathway">
    <text evidence="1">Amino-acid biosynthesis; L-serine biosynthesis; L-serine from 3-phospho-D-glycerate: step 1/3.</text>
</comment>
<dbReference type="Gene3D" id="3.40.50.720">
    <property type="entry name" value="NAD(P)-binding Rossmann-like Domain"/>
    <property type="match status" value="2"/>
</dbReference>
<dbReference type="GO" id="GO:0004617">
    <property type="term" value="F:phosphoglycerate dehydrogenase activity"/>
    <property type="evidence" value="ECO:0007669"/>
    <property type="project" value="UniProtKB-EC"/>
</dbReference>
<keyword evidence="3 6" id="KW-0560">Oxidoreductase</keyword>
<gene>
    <name evidence="8" type="ORF">CYCCA115_LOCUS17633</name>
</gene>
<dbReference type="PROSITE" id="PS51671">
    <property type="entry name" value="ACT"/>
    <property type="match status" value="1"/>
</dbReference>
<dbReference type="FunFam" id="3.40.50.720:FF:000584">
    <property type="entry name" value="D-3-phosphoglycerate dehydrogenase"/>
    <property type="match status" value="1"/>
</dbReference>
<dbReference type="InterPro" id="IPR029752">
    <property type="entry name" value="D-isomer_DH_CS1"/>
</dbReference>
<dbReference type="InterPro" id="IPR002912">
    <property type="entry name" value="ACT_dom"/>
</dbReference>
<evidence type="ECO:0000256" key="1">
    <source>
        <dbReference type="ARBA" id="ARBA00005216"/>
    </source>
</evidence>
<dbReference type="SUPFAM" id="SSF51735">
    <property type="entry name" value="NAD(P)-binding Rossmann-fold domains"/>
    <property type="match status" value="1"/>
</dbReference>
<comment type="similarity">
    <text evidence="6">Belongs to the D-isomer specific 2-hydroxyacid dehydrogenase family.</text>
</comment>
<evidence type="ECO:0000256" key="3">
    <source>
        <dbReference type="ARBA" id="ARBA00023002"/>
    </source>
</evidence>
<dbReference type="PANTHER" id="PTHR42938:SF47">
    <property type="entry name" value="HYDROXYPYRUVATE REDUCTASE"/>
    <property type="match status" value="1"/>
</dbReference>
<evidence type="ECO:0000256" key="2">
    <source>
        <dbReference type="ARBA" id="ARBA00013143"/>
    </source>
</evidence>